<dbReference type="Pfam" id="PF00144">
    <property type="entry name" value="Beta-lactamase"/>
    <property type="match status" value="1"/>
</dbReference>
<proteinExistence type="predicted"/>
<organism evidence="3 4">
    <name type="scientific">Paenibacillus oryzisoli</name>
    <dbReference type="NCBI Taxonomy" id="1850517"/>
    <lineage>
        <taxon>Bacteria</taxon>
        <taxon>Bacillati</taxon>
        <taxon>Bacillota</taxon>
        <taxon>Bacilli</taxon>
        <taxon>Bacillales</taxon>
        <taxon>Paenibacillaceae</taxon>
        <taxon>Paenibacillus</taxon>
    </lineage>
</organism>
<protein>
    <submittedName>
        <fullName evidence="3">Penicillin-binding protein</fullName>
    </submittedName>
</protein>
<dbReference type="Proteomes" id="UP000078454">
    <property type="component" value="Unassembled WGS sequence"/>
</dbReference>
<evidence type="ECO:0000259" key="2">
    <source>
        <dbReference type="Pfam" id="PF00144"/>
    </source>
</evidence>
<dbReference type="InterPro" id="IPR001466">
    <property type="entry name" value="Beta-lactam-related"/>
</dbReference>
<dbReference type="Gene3D" id="3.40.710.10">
    <property type="entry name" value="DD-peptidase/beta-lactamase superfamily"/>
    <property type="match status" value="1"/>
</dbReference>
<dbReference type="InterPro" id="IPR012338">
    <property type="entry name" value="Beta-lactam/transpept-like"/>
</dbReference>
<dbReference type="PANTHER" id="PTHR43283">
    <property type="entry name" value="BETA-LACTAMASE-RELATED"/>
    <property type="match status" value="1"/>
</dbReference>
<dbReference type="PANTHER" id="PTHR43283:SF11">
    <property type="entry name" value="BETA-LACTAMASE-RELATED DOMAIN-CONTAINING PROTEIN"/>
    <property type="match status" value="1"/>
</dbReference>
<dbReference type="RefSeq" id="WP_068663309.1">
    <property type="nucleotide sequence ID" value="NZ_LYPB01000050.1"/>
</dbReference>
<dbReference type="OrthoDB" id="9770183at2"/>
<keyword evidence="1" id="KW-0378">Hydrolase</keyword>
<dbReference type="STRING" id="1850517.A8708_19310"/>
<accession>A0A198AHY9</accession>
<dbReference type="GO" id="GO:0016787">
    <property type="term" value="F:hydrolase activity"/>
    <property type="evidence" value="ECO:0007669"/>
    <property type="project" value="UniProtKB-KW"/>
</dbReference>
<dbReference type="EMBL" id="LYPB01000050">
    <property type="protein sequence ID" value="OAS20685.1"/>
    <property type="molecule type" value="Genomic_DNA"/>
</dbReference>
<evidence type="ECO:0000313" key="3">
    <source>
        <dbReference type="EMBL" id="OAS20685.1"/>
    </source>
</evidence>
<dbReference type="InterPro" id="IPR050789">
    <property type="entry name" value="Diverse_Enzym_Activities"/>
</dbReference>
<feature type="domain" description="Beta-lactamase-related" evidence="2">
    <location>
        <begin position="11"/>
        <end position="336"/>
    </location>
</feature>
<dbReference type="AlphaFoldDB" id="A0A198AHY9"/>
<sequence length="356" mass="39590">MSNWDVAQISNFIEQEIAAGHLPGAVLYIAHRGAEIMKQAYGSRVSYPEAAPMSVDTVFDLASLTKVVATLPAVLQLIDQGKLSLADPIGIFLPQFRCLQEEPIRIVHLLTHSSGLRADIPGIKTKMHLSRDELVDLILDEQPLHPPGTKVAYSDIGMIVLYLIIEIVTGEAFATYLKRELYEPLEMSETGFCPNFEPSRYAVTEFSEHHQAYKAGLVHDEKAELMQGVSGHAGLFSTVHDLANFAEMIRQKGVFKGRRLISSAAIELSSRNFTPYTQEFRGLGWLLRNPNSFQFSGDYASEGAFGHTGFTGTSLLFEPEGDLQVILLTNRVHFGRTDHILQMRPRLHNLILAQSN</sequence>
<gene>
    <name evidence="3" type="ORF">A8708_19310</name>
</gene>
<evidence type="ECO:0000313" key="4">
    <source>
        <dbReference type="Proteomes" id="UP000078454"/>
    </source>
</evidence>
<name>A0A198AHY9_9BACL</name>
<keyword evidence="4" id="KW-1185">Reference proteome</keyword>
<reference evidence="3 4" key="1">
    <citation type="submission" date="2016-05" db="EMBL/GenBank/DDBJ databases">
        <title>Paenibacillus sp. 1ZS3-15 nov., isolated from the rhizosphere soil.</title>
        <authorList>
            <person name="Zhang X.X."/>
            <person name="Zhang J."/>
        </authorList>
    </citation>
    <scope>NUCLEOTIDE SEQUENCE [LARGE SCALE GENOMIC DNA]</scope>
    <source>
        <strain evidence="3 4">1ZS3-15</strain>
    </source>
</reference>
<dbReference type="SUPFAM" id="SSF56601">
    <property type="entry name" value="beta-lactamase/transpeptidase-like"/>
    <property type="match status" value="1"/>
</dbReference>
<evidence type="ECO:0000256" key="1">
    <source>
        <dbReference type="ARBA" id="ARBA00022801"/>
    </source>
</evidence>
<comment type="caution">
    <text evidence="3">The sequence shown here is derived from an EMBL/GenBank/DDBJ whole genome shotgun (WGS) entry which is preliminary data.</text>
</comment>